<dbReference type="FunCoup" id="I2H9Y8">
    <property type="interactions" value="24"/>
</dbReference>
<feature type="transmembrane region" description="Helical" evidence="1">
    <location>
        <begin position="12"/>
        <end position="37"/>
    </location>
</feature>
<dbReference type="InParanoid" id="I2H9Y8"/>
<evidence type="ECO:0000313" key="3">
    <source>
        <dbReference type="Proteomes" id="UP000002866"/>
    </source>
</evidence>
<dbReference type="eggNOG" id="ENOG502S7ZS">
    <property type="taxonomic scope" value="Eukaryota"/>
</dbReference>
<dbReference type="AlphaFoldDB" id="I2H9Y8"/>
<evidence type="ECO:0008006" key="4">
    <source>
        <dbReference type="Google" id="ProtNLM"/>
    </source>
</evidence>
<keyword evidence="1" id="KW-0812">Transmembrane</keyword>
<keyword evidence="1" id="KW-1133">Transmembrane helix</keyword>
<keyword evidence="1" id="KW-0472">Membrane</keyword>
<dbReference type="OrthoDB" id="4035006at2759"/>
<dbReference type="GeneID" id="14498372"/>
<feature type="transmembrane region" description="Helical" evidence="1">
    <location>
        <begin position="71"/>
        <end position="89"/>
    </location>
</feature>
<dbReference type="KEGG" id="tbl:TBLA_0J01960"/>
<reference evidence="2 3" key="1">
    <citation type="journal article" date="2011" name="Proc. Natl. Acad. Sci. U.S.A.">
        <title>Evolutionary erosion of yeast sex chromosomes by mating-type switching accidents.</title>
        <authorList>
            <person name="Gordon J.L."/>
            <person name="Armisen D."/>
            <person name="Proux-Wera E."/>
            <person name="Oheigeartaigh S.S."/>
            <person name="Byrne K.P."/>
            <person name="Wolfe K.H."/>
        </authorList>
    </citation>
    <scope>NUCLEOTIDE SEQUENCE [LARGE SCALE GENOMIC DNA]</scope>
    <source>
        <strain evidence="3">ATCC 34711 / CBS 6284 / DSM 70876 / NBRC 10599 / NRRL Y-10934 / UCD 77-7</strain>
    </source>
</reference>
<dbReference type="RefSeq" id="XP_004182709.1">
    <property type="nucleotide sequence ID" value="XM_004182661.1"/>
</dbReference>
<keyword evidence="3" id="KW-1185">Reference proteome</keyword>
<organism evidence="2 3">
    <name type="scientific">Henningerozyma blattae (strain ATCC 34711 / CBS 6284 / DSM 70876 / NBRC 10599 / NRRL Y-10934 / UCD 77-7)</name>
    <name type="common">Yeast</name>
    <name type="synonym">Tetrapisispora blattae</name>
    <dbReference type="NCBI Taxonomy" id="1071380"/>
    <lineage>
        <taxon>Eukaryota</taxon>
        <taxon>Fungi</taxon>
        <taxon>Dikarya</taxon>
        <taxon>Ascomycota</taxon>
        <taxon>Saccharomycotina</taxon>
        <taxon>Saccharomycetes</taxon>
        <taxon>Saccharomycetales</taxon>
        <taxon>Saccharomycetaceae</taxon>
        <taxon>Henningerozyma</taxon>
    </lineage>
</organism>
<dbReference type="HOGENOM" id="CLU_098038_0_0_1"/>
<dbReference type="EMBL" id="HE806325">
    <property type="protein sequence ID" value="CCH63190.1"/>
    <property type="molecule type" value="Genomic_DNA"/>
</dbReference>
<feature type="transmembrane region" description="Helical" evidence="1">
    <location>
        <begin position="121"/>
        <end position="138"/>
    </location>
</feature>
<proteinExistence type="predicted"/>
<gene>
    <name evidence="2" type="primary">TBLA0J01960</name>
    <name evidence="2" type="ORF">TBLA_0J01960</name>
</gene>
<evidence type="ECO:0000256" key="1">
    <source>
        <dbReference type="SAM" id="Phobius"/>
    </source>
</evidence>
<name>I2H9Y8_HENB6</name>
<dbReference type="Proteomes" id="UP000002866">
    <property type="component" value="Chromosome 10"/>
</dbReference>
<accession>I2H9Y8</accession>
<sequence>MVDHFPFTNFKNLIYVLVVIRYIKDFSLSLALFSWVAMTLSEIVYKITLTCIDTHTALPVASSVLNRLLRYYKFVLIFQIVYCIIYHYALDRSEDICKNRFGFFFVQLIGEYDCNEPRNTYIIWGLDICIILLQLAYLNSCLSGFSTSLDFLKWDSFSSESLMLYTNSSYNNRYGSLLSN</sequence>
<evidence type="ECO:0000313" key="2">
    <source>
        <dbReference type="EMBL" id="CCH63190.1"/>
    </source>
</evidence>
<protein>
    <recommendedName>
        <fullName evidence="4">DUF1746 domain-containing protein</fullName>
    </recommendedName>
</protein>